<dbReference type="InterPro" id="IPR017964">
    <property type="entry name" value="DNA-dir_DNA_pol_B_CS"/>
</dbReference>
<dbReference type="EC" id="2.7.7.7" evidence="1"/>
<keyword evidence="9" id="KW-1185">Reference proteome</keyword>
<sequence length="247" mass="28624">MRGHWVLNQSKDWFHEQGLTVIYGDTDSVFVSTEGSEYKSTDGKQLEVRLNSWWTEKIKTDFDLTSELEMEFETHYSPFFMPTIRGTEAGSKKRYAGKKQNKDGTSEIVFKGLESVRSDWTPLAKEFQTELFELIFNNQPCKSFLEQTINDLNSGKLDSKCAYTKRIRQHLSEYVKTTPPQIKAARAANEYYGREIYTRGSQVKYVITHLGPQELAMNEALLDYEHYINKQLFPIAESILHAGFPEF</sequence>
<accession>A0A6N8F7Z7</accession>
<dbReference type="EMBL" id="WOCD01000001">
    <property type="protein sequence ID" value="MUH71539.1"/>
    <property type="molecule type" value="Genomic_DNA"/>
</dbReference>
<dbReference type="GO" id="GO:0008296">
    <property type="term" value="F:3'-5'-DNA exonuclease activity"/>
    <property type="evidence" value="ECO:0007669"/>
    <property type="project" value="TreeGrafter"/>
</dbReference>
<dbReference type="Proteomes" id="UP000439994">
    <property type="component" value="Unassembled WGS sequence"/>
</dbReference>
<proteinExistence type="predicted"/>
<evidence type="ECO:0000259" key="7">
    <source>
        <dbReference type="Pfam" id="PF00136"/>
    </source>
</evidence>
<dbReference type="InterPro" id="IPR050240">
    <property type="entry name" value="DNA_pol_type-B"/>
</dbReference>
<dbReference type="Gene3D" id="3.90.1600.10">
    <property type="entry name" value="Palm domain of DNA polymerase"/>
    <property type="match status" value="1"/>
</dbReference>
<keyword evidence="3" id="KW-0548">Nucleotidyltransferase</keyword>
<evidence type="ECO:0000256" key="5">
    <source>
        <dbReference type="ARBA" id="ARBA00023125"/>
    </source>
</evidence>
<gene>
    <name evidence="8" type="ORF">GNP35_02895</name>
</gene>
<evidence type="ECO:0000256" key="3">
    <source>
        <dbReference type="ARBA" id="ARBA00022695"/>
    </source>
</evidence>
<evidence type="ECO:0000256" key="4">
    <source>
        <dbReference type="ARBA" id="ARBA00022932"/>
    </source>
</evidence>
<dbReference type="GO" id="GO:0045004">
    <property type="term" value="P:DNA replication proofreading"/>
    <property type="evidence" value="ECO:0007669"/>
    <property type="project" value="TreeGrafter"/>
</dbReference>
<evidence type="ECO:0000256" key="1">
    <source>
        <dbReference type="ARBA" id="ARBA00012417"/>
    </source>
</evidence>
<dbReference type="PROSITE" id="PS00116">
    <property type="entry name" value="DNA_POLYMERASE_B"/>
    <property type="match status" value="1"/>
</dbReference>
<dbReference type="GO" id="GO:0003887">
    <property type="term" value="F:DNA-directed DNA polymerase activity"/>
    <property type="evidence" value="ECO:0007669"/>
    <property type="project" value="UniProtKB-KW"/>
</dbReference>
<dbReference type="InterPro" id="IPR023211">
    <property type="entry name" value="DNA_pol_palm_dom_sf"/>
</dbReference>
<organism evidence="8 9">
    <name type="scientific">Psychrosphaera haliotis</name>
    <dbReference type="NCBI Taxonomy" id="555083"/>
    <lineage>
        <taxon>Bacteria</taxon>
        <taxon>Pseudomonadati</taxon>
        <taxon>Pseudomonadota</taxon>
        <taxon>Gammaproteobacteria</taxon>
        <taxon>Alteromonadales</taxon>
        <taxon>Pseudoalteromonadaceae</taxon>
        <taxon>Psychrosphaera</taxon>
    </lineage>
</organism>
<evidence type="ECO:0000313" key="9">
    <source>
        <dbReference type="Proteomes" id="UP000439994"/>
    </source>
</evidence>
<dbReference type="SUPFAM" id="SSF56672">
    <property type="entry name" value="DNA/RNA polymerases"/>
    <property type="match status" value="1"/>
</dbReference>
<feature type="domain" description="DNA-directed DNA polymerase family B multifunctional" evidence="7">
    <location>
        <begin position="15"/>
        <end position="231"/>
    </location>
</feature>
<dbReference type="OrthoDB" id="5807460at2"/>
<protein>
    <recommendedName>
        <fullName evidence="1">DNA-directed DNA polymerase</fullName>
        <ecNumber evidence="1">2.7.7.7</ecNumber>
    </recommendedName>
</protein>
<dbReference type="PANTHER" id="PTHR10322:SF23">
    <property type="entry name" value="DNA POLYMERASE DELTA CATALYTIC SUBUNIT"/>
    <property type="match status" value="1"/>
</dbReference>
<dbReference type="GO" id="GO:0009432">
    <property type="term" value="P:SOS response"/>
    <property type="evidence" value="ECO:0007669"/>
    <property type="project" value="TreeGrafter"/>
</dbReference>
<evidence type="ECO:0000313" key="8">
    <source>
        <dbReference type="EMBL" id="MUH71539.1"/>
    </source>
</evidence>
<reference evidence="8 9" key="1">
    <citation type="submission" date="2019-11" db="EMBL/GenBank/DDBJ databases">
        <title>P. haliotis isolates from Z. marina roots.</title>
        <authorList>
            <person name="Cohen M."/>
            <person name="Jospin G."/>
            <person name="Eisen J.A."/>
            <person name="Coil D.A."/>
        </authorList>
    </citation>
    <scope>NUCLEOTIDE SEQUENCE [LARGE SCALE GENOMIC DNA]</scope>
    <source>
        <strain evidence="8 9">UCD-MCMsp1aY</strain>
    </source>
</reference>
<dbReference type="GO" id="GO:0003677">
    <property type="term" value="F:DNA binding"/>
    <property type="evidence" value="ECO:0007669"/>
    <property type="project" value="UniProtKB-KW"/>
</dbReference>
<keyword evidence="4" id="KW-0239">DNA-directed DNA polymerase</keyword>
<dbReference type="InterPro" id="IPR006134">
    <property type="entry name" value="DNA-dir_DNA_pol_B_multi_dom"/>
</dbReference>
<dbReference type="Gene3D" id="1.10.132.60">
    <property type="entry name" value="DNA polymerase family B, C-terminal domain"/>
    <property type="match status" value="1"/>
</dbReference>
<dbReference type="InterPro" id="IPR042087">
    <property type="entry name" value="DNA_pol_B_thumb"/>
</dbReference>
<dbReference type="Pfam" id="PF00136">
    <property type="entry name" value="DNA_pol_B"/>
    <property type="match status" value="1"/>
</dbReference>
<evidence type="ECO:0000256" key="6">
    <source>
        <dbReference type="ARBA" id="ARBA00049244"/>
    </source>
</evidence>
<keyword evidence="2" id="KW-0808">Transferase</keyword>
<comment type="catalytic activity">
    <reaction evidence="6">
        <text>DNA(n) + a 2'-deoxyribonucleoside 5'-triphosphate = DNA(n+1) + diphosphate</text>
        <dbReference type="Rhea" id="RHEA:22508"/>
        <dbReference type="Rhea" id="RHEA-COMP:17339"/>
        <dbReference type="Rhea" id="RHEA-COMP:17340"/>
        <dbReference type="ChEBI" id="CHEBI:33019"/>
        <dbReference type="ChEBI" id="CHEBI:61560"/>
        <dbReference type="ChEBI" id="CHEBI:173112"/>
        <dbReference type="EC" id="2.7.7.7"/>
    </reaction>
</comment>
<dbReference type="FunFam" id="3.90.1600.10:FF:000030">
    <property type="entry name" value="DNA polymerase II"/>
    <property type="match status" value="1"/>
</dbReference>
<name>A0A6N8F7Z7_9GAMM</name>
<comment type="caution">
    <text evidence="8">The sequence shown here is derived from an EMBL/GenBank/DDBJ whole genome shotgun (WGS) entry which is preliminary data.</text>
</comment>
<dbReference type="PANTHER" id="PTHR10322">
    <property type="entry name" value="DNA POLYMERASE CATALYTIC SUBUNIT"/>
    <property type="match status" value="1"/>
</dbReference>
<keyword evidence="5" id="KW-0238">DNA-binding</keyword>
<dbReference type="AlphaFoldDB" id="A0A6N8F7Z7"/>
<dbReference type="GO" id="GO:0000166">
    <property type="term" value="F:nucleotide binding"/>
    <property type="evidence" value="ECO:0007669"/>
    <property type="project" value="InterPro"/>
</dbReference>
<evidence type="ECO:0000256" key="2">
    <source>
        <dbReference type="ARBA" id="ARBA00022679"/>
    </source>
</evidence>
<dbReference type="InterPro" id="IPR043502">
    <property type="entry name" value="DNA/RNA_pol_sf"/>
</dbReference>